<dbReference type="EMBL" id="ACHA02000011">
    <property type="protein sequence ID" value="EFK57325.1"/>
    <property type="molecule type" value="Genomic_DNA"/>
</dbReference>
<dbReference type="HOGENOM" id="CLU_719451_0_0_10"/>
<gene>
    <name evidence="1" type="ORF">HMPREF0766_12398</name>
</gene>
<accession>D7VN28</accession>
<organism evidence="1 2">
    <name type="scientific">Sphingobacterium spiritivorum ATCC 33861</name>
    <dbReference type="NCBI Taxonomy" id="525373"/>
    <lineage>
        <taxon>Bacteria</taxon>
        <taxon>Pseudomonadati</taxon>
        <taxon>Bacteroidota</taxon>
        <taxon>Sphingobacteriia</taxon>
        <taxon>Sphingobacteriales</taxon>
        <taxon>Sphingobacteriaceae</taxon>
        <taxon>Sphingobacterium</taxon>
    </lineage>
</organism>
<keyword evidence="2" id="KW-1185">Reference proteome</keyword>
<dbReference type="RefSeq" id="WP_002992928.1">
    <property type="nucleotide sequence ID" value="NZ_GL379770.1"/>
</dbReference>
<sequence length="384" mass="43637">MSITFENINTEWFNDTALRLPSYKVGRVNFGQGRSYIRLNEDGIPVDSPLRLYTSLTTAINACAPMEQPLLEWYVKHGLKEAGRLLELSQNYGTLMHLEIGKFLINGQYDFDAVDTVVDDYLAENSYYQPDTKEWPEKLRNDLAAFIQFYLDYQIVPLGIEYVLLSERGYGTLIDLVCNMTIQVDGYSDTEVYKSGPRKGQPKEIKVDKTIRAIINFKSGRHGFYRTNGLQLEAERQLWEENFPDLPLDAACNWSPKEWRGETPTYNFKDWTGDITTAEVDAIMTLADIRYASKAESKTYTTIGGVFSIADREKGLSSVILREGIGEFVGRKFGVAEETMEPIQRGGDKTQNYVEKSYKAAQNIDPLPKKSTVIKEPVSDPLPF</sequence>
<protein>
    <submittedName>
        <fullName evidence="1">Uncharacterized protein</fullName>
    </submittedName>
</protein>
<proteinExistence type="predicted"/>
<dbReference type="STRING" id="525373.HMPREF0766_12398"/>
<evidence type="ECO:0000313" key="2">
    <source>
        <dbReference type="Proteomes" id="UP000006258"/>
    </source>
</evidence>
<reference evidence="1" key="1">
    <citation type="submission" date="2010-07" db="EMBL/GenBank/DDBJ databases">
        <authorList>
            <person name="Muzny D."/>
            <person name="Qin X."/>
            <person name="Buhay C."/>
            <person name="Dugan-Rocha S."/>
            <person name="Ding Y."/>
            <person name="Chen G."/>
            <person name="Hawes A."/>
            <person name="Holder M."/>
            <person name="Jhangiani S."/>
            <person name="Johnson A."/>
            <person name="Khan Z."/>
            <person name="Li Z."/>
            <person name="Liu W."/>
            <person name="Liu X."/>
            <person name="Perez L."/>
            <person name="Shen H."/>
            <person name="Wang Q."/>
            <person name="Watt J."/>
            <person name="Xi L."/>
            <person name="Xin Y."/>
            <person name="Zhou J."/>
            <person name="Deng J."/>
            <person name="Jiang H."/>
            <person name="Liu Y."/>
            <person name="Qu J."/>
            <person name="Song X.-Z."/>
            <person name="Zhang L."/>
            <person name="Villasana D."/>
            <person name="Johnson A."/>
            <person name="Liu J."/>
            <person name="Liyanage D."/>
            <person name="Lorensuhewa L."/>
            <person name="Robinson T."/>
            <person name="Song A."/>
            <person name="Song B.-B."/>
            <person name="Dinh H."/>
            <person name="Thornton R."/>
            <person name="Coyle M."/>
            <person name="Francisco L."/>
            <person name="Jackson L."/>
            <person name="Javaid M."/>
            <person name="Korchina V."/>
            <person name="Kovar C."/>
            <person name="Mata R."/>
            <person name="Mathew T."/>
            <person name="Ngo R."/>
            <person name="Nguyen L."/>
            <person name="Nguyen N."/>
            <person name="Okwuonu G."/>
            <person name="Ongeri F."/>
            <person name="Pham C."/>
            <person name="Simmons D."/>
            <person name="Wilczek-Boney K."/>
            <person name="Hale W."/>
            <person name="Jakkamsetti A."/>
            <person name="Pham P."/>
            <person name="Ruth R."/>
            <person name="San Lucas F."/>
            <person name="Warren J."/>
            <person name="Zhang J."/>
            <person name="Zhao Z."/>
            <person name="Zhou C."/>
            <person name="Zhu D."/>
            <person name="Lee S."/>
            <person name="Bess C."/>
            <person name="Blankenburg K."/>
            <person name="Forbes L."/>
            <person name="Fu Q."/>
            <person name="Gubbala S."/>
            <person name="Hirani K."/>
            <person name="Jayaseelan J.C."/>
            <person name="Lara F."/>
            <person name="Munidasa M."/>
            <person name="Palculict T."/>
            <person name="Patil S."/>
            <person name="Pu L.-L."/>
            <person name="Saada N."/>
            <person name="Tang L."/>
            <person name="Weissenberger G."/>
            <person name="Zhu Y."/>
            <person name="Hemphill L."/>
            <person name="Shang Y."/>
            <person name="Youmans B."/>
            <person name="Ayvaz T."/>
            <person name="Ross M."/>
            <person name="Santibanez J."/>
            <person name="Aqrawi P."/>
            <person name="Gross S."/>
            <person name="Joshi V."/>
            <person name="Fowler G."/>
            <person name="Nazareth L."/>
            <person name="Reid J."/>
            <person name="Worley K."/>
            <person name="Petrosino J."/>
            <person name="Highlander S."/>
            <person name="Gibbs R."/>
        </authorList>
    </citation>
    <scope>NUCLEOTIDE SEQUENCE [LARGE SCALE GENOMIC DNA]</scope>
    <source>
        <strain evidence="1">ATCC 33861</strain>
    </source>
</reference>
<dbReference type="Proteomes" id="UP000006258">
    <property type="component" value="Unassembled WGS sequence"/>
</dbReference>
<dbReference type="GeneID" id="95427999"/>
<comment type="caution">
    <text evidence="1">The sequence shown here is derived from an EMBL/GenBank/DDBJ whole genome shotgun (WGS) entry which is preliminary data.</text>
</comment>
<evidence type="ECO:0000313" key="1">
    <source>
        <dbReference type="EMBL" id="EFK57325.1"/>
    </source>
</evidence>
<dbReference type="OrthoDB" id="9880587at2"/>
<name>D7VN28_SPHSI</name>
<dbReference type="AlphaFoldDB" id="D7VN28"/>